<reference evidence="2 3" key="1">
    <citation type="submission" date="2024-02" db="EMBL/GenBank/DDBJ databases">
        <authorList>
            <person name="Daric V."/>
            <person name="Darras S."/>
        </authorList>
    </citation>
    <scope>NUCLEOTIDE SEQUENCE [LARGE SCALE GENOMIC DNA]</scope>
</reference>
<evidence type="ECO:0000259" key="1">
    <source>
        <dbReference type="PROSITE" id="PS51352"/>
    </source>
</evidence>
<protein>
    <recommendedName>
        <fullName evidence="1">Thioredoxin domain-containing protein</fullName>
    </recommendedName>
</protein>
<feature type="domain" description="Thioredoxin" evidence="1">
    <location>
        <begin position="388"/>
        <end position="512"/>
    </location>
</feature>
<dbReference type="Gene3D" id="3.40.30.10">
    <property type="entry name" value="Glutaredoxin"/>
    <property type="match status" value="6"/>
</dbReference>
<comment type="caution">
    <text evidence="2">The sequence shown here is derived from an EMBL/GenBank/DDBJ whole genome shotgun (WGS) entry which is preliminary data.</text>
</comment>
<dbReference type="PANTHER" id="PTHR45672:SF11">
    <property type="entry name" value="PROTEIN DISULFIDE-ISOMERASE C17H9.14C"/>
    <property type="match status" value="1"/>
</dbReference>
<dbReference type="Proteomes" id="UP001642483">
    <property type="component" value="Unassembled WGS sequence"/>
</dbReference>
<keyword evidence="3" id="KW-1185">Reference proteome</keyword>
<organism evidence="2 3">
    <name type="scientific">Clavelina lepadiformis</name>
    <name type="common">Light-bulb sea squirt</name>
    <name type="synonym">Ascidia lepadiformis</name>
    <dbReference type="NCBI Taxonomy" id="159417"/>
    <lineage>
        <taxon>Eukaryota</taxon>
        <taxon>Metazoa</taxon>
        <taxon>Chordata</taxon>
        <taxon>Tunicata</taxon>
        <taxon>Ascidiacea</taxon>
        <taxon>Aplousobranchia</taxon>
        <taxon>Clavelinidae</taxon>
        <taxon>Clavelina</taxon>
    </lineage>
</organism>
<dbReference type="SUPFAM" id="SSF52833">
    <property type="entry name" value="Thioredoxin-like"/>
    <property type="match status" value="6"/>
</dbReference>
<evidence type="ECO:0000313" key="3">
    <source>
        <dbReference type="Proteomes" id="UP001642483"/>
    </source>
</evidence>
<feature type="domain" description="Thioredoxin" evidence="1">
    <location>
        <begin position="1"/>
        <end position="136"/>
    </location>
</feature>
<feature type="domain" description="Thioredoxin" evidence="1">
    <location>
        <begin position="513"/>
        <end position="640"/>
    </location>
</feature>
<proteinExistence type="predicted"/>
<name>A0ABP0F1K3_CLALP</name>
<feature type="domain" description="Thioredoxin" evidence="1">
    <location>
        <begin position="252"/>
        <end position="384"/>
    </location>
</feature>
<evidence type="ECO:0000313" key="2">
    <source>
        <dbReference type="EMBL" id="CAK8672304.1"/>
    </source>
</evidence>
<dbReference type="PROSITE" id="PS51352">
    <property type="entry name" value="THIOREDOXIN_2"/>
    <property type="match status" value="4"/>
</dbReference>
<dbReference type="InterPro" id="IPR013766">
    <property type="entry name" value="Thioredoxin_domain"/>
</dbReference>
<dbReference type="CDD" id="cd02961">
    <property type="entry name" value="PDI_a_family"/>
    <property type="match status" value="2"/>
</dbReference>
<accession>A0ABP0F1K3</accession>
<dbReference type="InterPro" id="IPR051063">
    <property type="entry name" value="PDI"/>
</dbReference>
<dbReference type="PANTHER" id="PTHR45672">
    <property type="entry name" value="PROTEIN DISULFIDE-ISOMERASE C17H9.14C-RELATED"/>
    <property type="match status" value="1"/>
</dbReference>
<sequence length="782" mass="90961">MQQNASNSSAVLPEEDEFWKHVPNSDLLHILTNTTWQSFIRSHQRVLLTVYSKDCPNCKDVRKHLAKCARSVKEENVGVDLAVIDSDKYSEYIYQFWVTEMGVPTLLWFENGRKQFEYEQSRTSQDLLQFVKNPVKPEVKKSYPNWSMDEAAEDIYHLQDEGFEQFANEQNGMMVFFYSPTCSTCYKLRKVYEQTALQLDIEKPDVTLAAVNIVKALRLKAKYSISSYPYFAYFYDGKFKYQYHGKFDIDSIIAFMKKPAFIEKKKADKDWSLAKTNVTILQRTSFYKSVKASKHTLVMFYAKWCSHCLRFKPQFVEAADSLKSKTSDAHLAAFDGEESKKILERYNVTGFPTLIYFRNGKYIERYRGPRTAVSVVKFMTGLSGKSRTESPTQDKDEILSSKPPEVEWVTPSNLTTFLEENDESVVMFYAPWCGACKNAKGPFFQASVEASEDLPDVGFGIFNAEKYASFLKDFDIKGYPTFWYFEAADRKFKYHGDITKRGFLNFLSEPQEQKPLKPIESATHWINEISRVNHLHKDNFEDFIKKYNHVMLFFYVDVCTVCLTHVKPEYVKAAEELGRILTTSVGMAAVNAGPERSISTKYEINSFPSFLYFHKGKARYRYYGSWKSEDVIKFMRNPSENLAKKVKPTSWQDMDQAEYGHVIHLGNETYEDFIKKHQQSVVLFHSLYYQSCDPARRHFRIAADEFHEVSDVGFGAVDCHRQPQQGLVCYHLTVRKFPSLKYYEKGEFFADLQIGNFDQLVKYLKERSLLTRTDETSEKDEL</sequence>
<dbReference type="Pfam" id="PF00085">
    <property type="entry name" value="Thioredoxin"/>
    <property type="match status" value="5"/>
</dbReference>
<dbReference type="InterPro" id="IPR036249">
    <property type="entry name" value="Thioredoxin-like_sf"/>
</dbReference>
<gene>
    <name evidence="2" type="ORF">CVLEPA_LOCUS1266</name>
</gene>
<dbReference type="EMBL" id="CAWYQH010000001">
    <property type="protein sequence ID" value="CAK8672304.1"/>
    <property type="molecule type" value="Genomic_DNA"/>
</dbReference>